<dbReference type="Proteomes" id="UP000011885">
    <property type="component" value="Unassembled WGS sequence"/>
</dbReference>
<evidence type="ECO:0000313" key="3">
    <source>
        <dbReference type="Proteomes" id="UP000011885"/>
    </source>
</evidence>
<comment type="caution">
    <text evidence="2">The sequence shown here is derived from an EMBL/GenBank/DDBJ whole genome shotgun (WGS) entry which is preliminary data.</text>
</comment>
<evidence type="ECO:0000313" key="2">
    <source>
        <dbReference type="EMBL" id="EMI58226.1"/>
    </source>
</evidence>
<name>M5UK59_9BACT</name>
<proteinExistence type="predicted"/>
<organism evidence="2 3">
    <name type="scientific">Rhodopirellula sallentina SM41</name>
    <dbReference type="NCBI Taxonomy" id="1263870"/>
    <lineage>
        <taxon>Bacteria</taxon>
        <taxon>Pseudomonadati</taxon>
        <taxon>Planctomycetota</taxon>
        <taxon>Planctomycetia</taxon>
        <taxon>Pirellulales</taxon>
        <taxon>Pirellulaceae</taxon>
        <taxon>Rhodopirellula</taxon>
    </lineage>
</organism>
<reference evidence="2 3" key="1">
    <citation type="journal article" date="2013" name="Mar. Genomics">
        <title>Expression of sulfatases in Rhodopirellula baltica and the diversity of sulfatases in the genus Rhodopirellula.</title>
        <authorList>
            <person name="Wegner C.E."/>
            <person name="Richter-Heitmann T."/>
            <person name="Klindworth A."/>
            <person name="Klockow C."/>
            <person name="Richter M."/>
            <person name="Achstetter T."/>
            <person name="Glockner F.O."/>
            <person name="Harder J."/>
        </authorList>
    </citation>
    <scope>NUCLEOTIDE SEQUENCE [LARGE SCALE GENOMIC DNA]</scope>
    <source>
        <strain evidence="2 3">SM41</strain>
    </source>
</reference>
<keyword evidence="3" id="KW-1185">Reference proteome</keyword>
<dbReference type="AlphaFoldDB" id="M5UK59"/>
<gene>
    <name evidence="2" type="ORF">RSSM_00329</name>
</gene>
<feature type="region of interest" description="Disordered" evidence="1">
    <location>
        <begin position="1"/>
        <end position="22"/>
    </location>
</feature>
<dbReference type="RefSeq" id="WP_008673720.1">
    <property type="nucleotide sequence ID" value="NZ_ANOH01000031.1"/>
</dbReference>
<dbReference type="EMBL" id="ANOH01000031">
    <property type="protein sequence ID" value="EMI58226.1"/>
    <property type="molecule type" value="Genomic_DNA"/>
</dbReference>
<dbReference type="PATRIC" id="fig|1263870.3.peg.362"/>
<protein>
    <submittedName>
        <fullName evidence="2">Uncharacterized protein</fullName>
    </submittedName>
</protein>
<accession>M5UK59</accession>
<feature type="compositionally biased region" description="Polar residues" evidence="1">
    <location>
        <begin position="1"/>
        <end position="15"/>
    </location>
</feature>
<sequence length="46" mass="5063">MVSTSLLGCSDSNDPTIAPLPDISEEQLQNELEAERMERAEQANDD</sequence>
<evidence type="ECO:0000256" key="1">
    <source>
        <dbReference type="SAM" id="MobiDB-lite"/>
    </source>
</evidence>